<dbReference type="GeneID" id="118263618"/>
<dbReference type="Proteomes" id="UP000829999">
    <property type="component" value="Chromosome 27"/>
</dbReference>
<protein>
    <submittedName>
        <fullName evidence="6">Uncharacterized protein LOC118263618</fullName>
    </submittedName>
</protein>
<dbReference type="Pfam" id="PF13499">
    <property type="entry name" value="EF-hand_7"/>
    <property type="match status" value="1"/>
</dbReference>
<dbReference type="OrthoDB" id="191686at2759"/>
<reference evidence="6" key="1">
    <citation type="submission" date="2025-08" db="UniProtKB">
        <authorList>
            <consortium name="RefSeq"/>
        </authorList>
    </citation>
    <scope>IDENTIFICATION</scope>
    <source>
        <tissue evidence="6">Whole larval tissue</tissue>
    </source>
</reference>
<sequence length="396" mass="44025">MDEESLNIENAGAGEEVKVSENQEKEAGQTDTVAETVTDGGDQTEVTEGTEGETAEVAELVEGETRETGETGEPGEPGEPGEAAVKEEVDGEHTEQEGALEGEQVEGEEVEGETAVTEGEHVEGEHVEGEEKEKGEEEKVEGEEVEGEGLEGEQVEGEEVQKTEEPAPEEQVEEEEQYVEEPPPDPAAPYDFSDSKEALKAPFELRPDQLAEVEQLWEMFQNHTPAYAELDGFITEKELVFLLKSLLIMTYTVEQLQELITYCCRPPNAEGHIFYEQFLKMVTIRQRDFPIEEEIRASLQVYDPEKTGLLDREYLRDTLTKQGSKMSAKMVDNLIKEVDISNDGTINLEDVVATMCIDLNKEDLQILRAAAYPKGPDDTEEKTLQEITGGDDNQDE</sequence>
<dbReference type="PROSITE" id="PS00018">
    <property type="entry name" value="EF_HAND_1"/>
    <property type="match status" value="1"/>
</dbReference>
<feature type="domain" description="EF-hand" evidence="4">
    <location>
        <begin position="290"/>
        <end position="325"/>
    </location>
</feature>
<evidence type="ECO:0000313" key="5">
    <source>
        <dbReference type="Proteomes" id="UP000829999"/>
    </source>
</evidence>
<feature type="compositionally biased region" description="Acidic residues" evidence="3">
    <location>
        <begin position="166"/>
        <end position="183"/>
    </location>
</feature>
<dbReference type="InterPro" id="IPR002048">
    <property type="entry name" value="EF_hand_dom"/>
</dbReference>
<feature type="compositionally biased region" description="Basic and acidic residues" evidence="3">
    <location>
        <begin position="15"/>
        <end position="28"/>
    </location>
</feature>
<name>A0A9R0CWK7_SPOFR</name>
<dbReference type="GO" id="GO:0005509">
    <property type="term" value="F:calcium ion binding"/>
    <property type="evidence" value="ECO:0007669"/>
    <property type="project" value="InterPro"/>
</dbReference>
<evidence type="ECO:0000256" key="1">
    <source>
        <dbReference type="ARBA" id="ARBA00022737"/>
    </source>
</evidence>
<accession>A0A9R0CWK7</accession>
<feature type="compositionally biased region" description="Acidic residues" evidence="3">
    <location>
        <begin position="138"/>
        <end position="158"/>
    </location>
</feature>
<evidence type="ECO:0000259" key="4">
    <source>
        <dbReference type="PROSITE" id="PS50222"/>
    </source>
</evidence>
<keyword evidence="1" id="KW-0677">Repeat</keyword>
<evidence type="ECO:0000313" key="6">
    <source>
        <dbReference type="RefSeq" id="XP_035431606.1"/>
    </source>
</evidence>
<dbReference type="AlphaFoldDB" id="A0A9R0CWK7"/>
<feature type="compositionally biased region" description="Basic and acidic residues" evidence="3">
    <location>
        <begin position="118"/>
        <end position="137"/>
    </location>
</feature>
<feature type="compositionally biased region" description="Basic and acidic residues" evidence="3">
    <location>
        <begin position="84"/>
        <end position="96"/>
    </location>
</feature>
<evidence type="ECO:0000256" key="2">
    <source>
        <dbReference type="ARBA" id="ARBA00022837"/>
    </source>
</evidence>
<dbReference type="InterPro" id="IPR050230">
    <property type="entry name" value="CALM/Myosin/TropC-like"/>
</dbReference>
<keyword evidence="2" id="KW-0106">Calcium</keyword>
<feature type="compositionally biased region" description="Acidic residues" evidence="3">
    <location>
        <begin position="98"/>
        <end position="112"/>
    </location>
</feature>
<dbReference type="InterPro" id="IPR018247">
    <property type="entry name" value="EF_Hand_1_Ca_BS"/>
</dbReference>
<evidence type="ECO:0000256" key="3">
    <source>
        <dbReference type="SAM" id="MobiDB-lite"/>
    </source>
</evidence>
<dbReference type="Gene3D" id="1.10.238.10">
    <property type="entry name" value="EF-hand"/>
    <property type="match status" value="1"/>
</dbReference>
<dbReference type="FunFam" id="1.10.238.10:FF:000003">
    <property type="entry name" value="Calmodulin A"/>
    <property type="match status" value="1"/>
</dbReference>
<feature type="region of interest" description="Disordered" evidence="3">
    <location>
        <begin position="1"/>
        <end position="193"/>
    </location>
</feature>
<dbReference type="PANTHER" id="PTHR23048:SF0">
    <property type="entry name" value="CALMODULIN LIKE 3"/>
    <property type="match status" value="1"/>
</dbReference>
<dbReference type="PANTHER" id="PTHR23048">
    <property type="entry name" value="MYOSIN LIGHT CHAIN 1, 3"/>
    <property type="match status" value="1"/>
</dbReference>
<dbReference type="InterPro" id="IPR011992">
    <property type="entry name" value="EF-hand-dom_pair"/>
</dbReference>
<organism evidence="5 6">
    <name type="scientific">Spodoptera frugiperda</name>
    <name type="common">Fall armyworm</name>
    <dbReference type="NCBI Taxonomy" id="7108"/>
    <lineage>
        <taxon>Eukaryota</taxon>
        <taxon>Metazoa</taxon>
        <taxon>Ecdysozoa</taxon>
        <taxon>Arthropoda</taxon>
        <taxon>Hexapoda</taxon>
        <taxon>Insecta</taxon>
        <taxon>Pterygota</taxon>
        <taxon>Neoptera</taxon>
        <taxon>Endopterygota</taxon>
        <taxon>Lepidoptera</taxon>
        <taxon>Glossata</taxon>
        <taxon>Ditrysia</taxon>
        <taxon>Noctuoidea</taxon>
        <taxon>Noctuidae</taxon>
        <taxon>Amphipyrinae</taxon>
        <taxon>Spodoptera</taxon>
    </lineage>
</organism>
<keyword evidence="5" id="KW-1185">Reference proteome</keyword>
<dbReference type="PROSITE" id="PS50222">
    <property type="entry name" value="EF_HAND_2"/>
    <property type="match status" value="2"/>
</dbReference>
<feature type="compositionally biased region" description="Acidic residues" evidence="3">
    <location>
        <begin position="48"/>
        <end position="62"/>
    </location>
</feature>
<feature type="region of interest" description="Disordered" evidence="3">
    <location>
        <begin position="372"/>
        <end position="396"/>
    </location>
</feature>
<dbReference type="CDD" id="cd00051">
    <property type="entry name" value="EFh"/>
    <property type="match status" value="1"/>
</dbReference>
<feature type="domain" description="EF-hand" evidence="4">
    <location>
        <begin position="326"/>
        <end position="361"/>
    </location>
</feature>
<dbReference type="GO" id="GO:0016460">
    <property type="term" value="C:myosin II complex"/>
    <property type="evidence" value="ECO:0007669"/>
    <property type="project" value="TreeGrafter"/>
</dbReference>
<proteinExistence type="predicted"/>
<dbReference type="SUPFAM" id="SSF47473">
    <property type="entry name" value="EF-hand"/>
    <property type="match status" value="1"/>
</dbReference>
<gene>
    <name evidence="6" type="primary">LOC118263618</name>
</gene>
<dbReference type="RefSeq" id="XP_035431606.1">
    <property type="nucleotide sequence ID" value="XM_035575713.2"/>
</dbReference>
<feature type="compositionally biased region" description="Basic and acidic residues" evidence="3">
    <location>
        <begin position="375"/>
        <end position="384"/>
    </location>
</feature>